<dbReference type="RefSeq" id="WP_133343256.1">
    <property type="nucleotide sequence ID" value="NZ_SMZO01000027.1"/>
</dbReference>
<sequence>MSAAAGQAATFDLLQEDWQAIASASAVRVIDGSEDVSNDAGSEVASAAAKRLTIEAGASVDTSTATLKTRAGHTNDGRTANAFAVGTAVINEAFQFSESGNIDFTYAIDGILSVRSSADWANATGALNIWDVTGLDSVIKPIGERSFEGDVYETSLFTEAEEVASFFRGIEARGSTASSPGMIGFLPEVDVIDNAQGTSQSVEFSINGSFYAEAGHTYLLRLAQGAEIRNTGVFSGAEADFFNTGVFSFGDLGSTSYITSTGSFFG</sequence>
<protein>
    <submittedName>
        <fullName evidence="1">Uncharacterized protein</fullName>
    </submittedName>
</protein>
<dbReference type="AlphaFoldDB" id="A0A4R6ATR6"/>
<organism evidence="1 2">
    <name type="scientific">Meridianimarinicoccus aquatilis</name>
    <dbReference type="NCBI Taxonomy" id="2552766"/>
    <lineage>
        <taxon>Bacteria</taxon>
        <taxon>Pseudomonadati</taxon>
        <taxon>Pseudomonadota</taxon>
        <taxon>Alphaproteobacteria</taxon>
        <taxon>Rhodobacterales</taxon>
        <taxon>Paracoccaceae</taxon>
        <taxon>Meridianimarinicoccus</taxon>
    </lineage>
</organism>
<dbReference type="EMBL" id="SMZO01000027">
    <property type="protein sequence ID" value="TDL86924.1"/>
    <property type="molecule type" value="Genomic_DNA"/>
</dbReference>
<evidence type="ECO:0000313" key="1">
    <source>
        <dbReference type="EMBL" id="TDL86924.1"/>
    </source>
</evidence>
<dbReference type="Proteomes" id="UP000294562">
    <property type="component" value="Unassembled WGS sequence"/>
</dbReference>
<evidence type="ECO:0000313" key="2">
    <source>
        <dbReference type="Proteomes" id="UP000294562"/>
    </source>
</evidence>
<name>A0A4R6ATR6_9RHOB</name>
<accession>A0A4R6ATR6</accession>
<keyword evidence="2" id="KW-1185">Reference proteome</keyword>
<comment type="caution">
    <text evidence="1">The sequence shown here is derived from an EMBL/GenBank/DDBJ whole genome shotgun (WGS) entry which is preliminary data.</text>
</comment>
<gene>
    <name evidence="1" type="ORF">E2L05_12560</name>
</gene>
<proteinExistence type="predicted"/>
<reference evidence="1 2" key="1">
    <citation type="submission" date="2019-03" db="EMBL/GenBank/DDBJ databases">
        <title>Rhodobacteraceae bacterium SM1902, a new member of the family Rhodobacteraceae isolated from Yantai.</title>
        <authorList>
            <person name="Sun Y."/>
        </authorList>
    </citation>
    <scope>NUCLEOTIDE SEQUENCE [LARGE SCALE GENOMIC DNA]</scope>
    <source>
        <strain evidence="1 2">SM1902</strain>
    </source>
</reference>